<organism evidence="2 3">
    <name type="scientific">Photorhabdus temperata J3</name>
    <dbReference type="NCBI Taxonomy" id="1389415"/>
    <lineage>
        <taxon>Bacteria</taxon>
        <taxon>Pseudomonadati</taxon>
        <taxon>Pseudomonadota</taxon>
        <taxon>Gammaproteobacteria</taxon>
        <taxon>Enterobacterales</taxon>
        <taxon>Morganellaceae</taxon>
        <taxon>Photorhabdus</taxon>
    </lineage>
</organism>
<sequence>MFSIFIGFAQYISKPSSHALHVKMIIQAALMISLAILIIVYLVEIEEKDTL</sequence>
<dbReference type="Proteomes" id="UP000017133">
    <property type="component" value="Unassembled WGS sequence"/>
</dbReference>
<proteinExistence type="predicted"/>
<comment type="caution">
    <text evidence="2">The sequence shown here is derived from an EMBL/GenBank/DDBJ whole genome shotgun (WGS) entry which is preliminary data.</text>
</comment>
<keyword evidence="1" id="KW-0812">Transmembrane</keyword>
<evidence type="ECO:0000313" key="2">
    <source>
        <dbReference type="EMBL" id="ERT14506.1"/>
    </source>
</evidence>
<keyword evidence="3" id="KW-1185">Reference proteome</keyword>
<evidence type="ECO:0000256" key="1">
    <source>
        <dbReference type="SAM" id="Phobius"/>
    </source>
</evidence>
<feature type="transmembrane region" description="Helical" evidence="1">
    <location>
        <begin position="24"/>
        <end position="43"/>
    </location>
</feature>
<accession>U7R6T8</accession>
<dbReference type="EMBL" id="AXDT01000029">
    <property type="protein sequence ID" value="ERT14506.1"/>
    <property type="molecule type" value="Genomic_DNA"/>
</dbReference>
<gene>
    <name evidence="2" type="ORF">O185_03835</name>
</gene>
<reference evidence="2 3" key="1">
    <citation type="submission" date="2013-10" db="EMBL/GenBank/DDBJ databases">
        <title>Whole Genome Shotgun Sequence of Photorhabdus temperata J3.</title>
        <authorList>
            <person name="Park G.-S."/>
            <person name="Hong S.-J."/>
            <person name="Shin J.-H."/>
        </authorList>
    </citation>
    <scope>NUCLEOTIDE SEQUENCE [LARGE SCALE GENOMIC DNA]</scope>
    <source>
        <strain evidence="2 3">J3</strain>
    </source>
</reference>
<name>U7R6T8_PHOTE</name>
<evidence type="ECO:0000313" key="3">
    <source>
        <dbReference type="Proteomes" id="UP000017133"/>
    </source>
</evidence>
<protein>
    <submittedName>
        <fullName evidence="2">Uncharacterized protein</fullName>
    </submittedName>
</protein>
<keyword evidence="1" id="KW-0472">Membrane</keyword>
<keyword evidence="1" id="KW-1133">Transmembrane helix</keyword>
<dbReference type="AlphaFoldDB" id="U7R6T8"/>